<dbReference type="PANTHER" id="PTHR30349:SF64">
    <property type="entry name" value="PROPHAGE INTEGRASE INTD-RELATED"/>
    <property type="match status" value="1"/>
</dbReference>
<dbReference type="InterPro" id="IPR010998">
    <property type="entry name" value="Integrase_recombinase_N"/>
</dbReference>
<comment type="similarity">
    <text evidence="1">Belongs to the 'phage' integrase family.</text>
</comment>
<name>X1CZE7_9ZZZZ</name>
<dbReference type="GO" id="GO:0003677">
    <property type="term" value="F:DNA binding"/>
    <property type="evidence" value="ECO:0007669"/>
    <property type="project" value="UniProtKB-KW"/>
</dbReference>
<feature type="non-terminal residue" evidence="7">
    <location>
        <position position="236"/>
    </location>
</feature>
<evidence type="ECO:0000256" key="4">
    <source>
        <dbReference type="ARBA" id="ARBA00023172"/>
    </source>
</evidence>
<dbReference type="PANTHER" id="PTHR30349">
    <property type="entry name" value="PHAGE INTEGRASE-RELATED"/>
    <property type="match status" value="1"/>
</dbReference>
<evidence type="ECO:0000259" key="5">
    <source>
        <dbReference type="PROSITE" id="PS51898"/>
    </source>
</evidence>
<dbReference type="InterPro" id="IPR013762">
    <property type="entry name" value="Integrase-like_cat_sf"/>
</dbReference>
<feature type="domain" description="Tyr recombinase" evidence="5">
    <location>
        <begin position="91"/>
        <end position="236"/>
    </location>
</feature>
<keyword evidence="3" id="KW-0238">DNA-binding</keyword>
<dbReference type="GO" id="GO:0015074">
    <property type="term" value="P:DNA integration"/>
    <property type="evidence" value="ECO:0007669"/>
    <property type="project" value="UniProtKB-KW"/>
</dbReference>
<evidence type="ECO:0000256" key="2">
    <source>
        <dbReference type="ARBA" id="ARBA00022908"/>
    </source>
</evidence>
<reference evidence="7" key="1">
    <citation type="journal article" date="2014" name="Front. Microbiol.">
        <title>High frequency of phylogenetically diverse reductive dehalogenase-homologous genes in deep subseafloor sedimentary metagenomes.</title>
        <authorList>
            <person name="Kawai M."/>
            <person name="Futagami T."/>
            <person name="Toyoda A."/>
            <person name="Takaki Y."/>
            <person name="Nishi S."/>
            <person name="Hori S."/>
            <person name="Arai W."/>
            <person name="Tsubouchi T."/>
            <person name="Morono Y."/>
            <person name="Uchiyama I."/>
            <person name="Ito T."/>
            <person name="Fujiyama A."/>
            <person name="Inagaki F."/>
            <person name="Takami H."/>
        </authorList>
    </citation>
    <scope>NUCLEOTIDE SEQUENCE</scope>
    <source>
        <strain evidence="7">Expedition CK06-06</strain>
    </source>
</reference>
<keyword evidence="4" id="KW-0233">DNA recombination</keyword>
<keyword evidence="2" id="KW-0229">DNA integration</keyword>
<protein>
    <recommendedName>
        <fullName evidence="8">Tyr recombinase domain-containing protein</fullName>
    </recommendedName>
</protein>
<organism evidence="7">
    <name type="scientific">marine sediment metagenome</name>
    <dbReference type="NCBI Taxonomy" id="412755"/>
    <lineage>
        <taxon>unclassified sequences</taxon>
        <taxon>metagenomes</taxon>
        <taxon>ecological metagenomes</taxon>
    </lineage>
</organism>
<dbReference type="InterPro" id="IPR002104">
    <property type="entry name" value="Integrase_catalytic"/>
</dbReference>
<dbReference type="Gene3D" id="1.10.150.130">
    <property type="match status" value="1"/>
</dbReference>
<proteinExistence type="inferred from homology"/>
<evidence type="ECO:0000313" key="7">
    <source>
        <dbReference type="EMBL" id="GAG89586.1"/>
    </source>
</evidence>
<dbReference type="Pfam" id="PF00589">
    <property type="entry name" value="Phage_integrase"/>
    <property type="match status" value="1"/>
</dbReference>
<dbReference type="GO" id="GO:0006310">
    <property type="term" value="P:DNA recombination"/>
    <property type="evidence" value="ECO:0007669"/>
    <property type="project" value="UniProtKB-KW"/>
</dbReference>
<dbReference type="PROSITE" id="PS51898">
    <property type="entry name" value="TYR_RECOMBINASE"/>
    <property type="match status" value="1"/>
</dbReference>
<evidence type="ECO:0000256" key="1">
    <source>
        <dbReference type="ARBA" id="ARBA00008857"/>
    </source>
</evidence>
<gene>
    <name evidence="7" type="ORF">S01H4_25159</name>
</gene>
<evidence type="ECO:0000256" key="3">
    <source>
        <dbReference type="ARBA" id="ARBA00023125"/>
    </source>
</evidence>
<dbReference type="InterPro" id="IPR044068">
    <property type="entry name" value="CB"/>
</dbReference>
<dbReference type="InterPro" id="IPR004107">
    <property type="entry name" value="Integrase_SAM-like_N"/>
</dbReference>
<dbReference type="SUPFAM" id="SSF56349">
    <property type="entry name" value="DNA breaking-rejoining enzymes"/>
    <property type="match status" value="1"/>
</dbReference>
<dbReference type="InterPro" id="IPR011010">
    <property type="entry name" value="DNA_brk_join_enz"/>
</dbReference>
<accession>X1CZE7</accession>
<dbReference type="AlphaFoldDB" id="X1CZE7"/>
<dbReference type="Gene3D" id="1.10.443.10">
    <property type="entry name" value="Intergrase catalytic core"/>
    <property type="match status" value="1"/>
</dbReference>
<evidence type="ECO:0000259" key="6">
    <source>
        <dbReference type="PROSITE" id="PS51900"/>
    </source>
</evidence>
<dbReference type="Pfam" id="PF13495">
    <property type="entry name" value="Phage_int_SAM_4"/>
    <property type="match status" value="1"/>
</dbReference>
<dbReference type="PROSITE" id="PS51900">
    <property type="entry name" value="CB"/>
    <property type="match status" value="1"/>
</dbReference>
<evidence type="ECO:0008006" key="8">
    <source>
        <dbReference type="Google" id="ProtNLM"/>
    </source>
</evidence>
<feature type="domain" description="Core-binding (CB)" evidence="6">
    <location>
        <begin position="1"/>
        <end position="74"/>
    </location>
</feature>
<dbReference type="EMBL" id="BART01011932">
    <property type="protein sequence ID" value="GAG89586.1"/>
    <property type="molecule type" value="Genomic_DNA"/>
</dbReference>
<comment type="caution">
    <text evidence="7">The sequence shown here is derived from an EMBL/GenBank/DDBJ whole genome shotgun (WGS) entry which is preliminary data.</text>
</comment>
<sequence length="236" mass="26977">MISEMQIRNYSPRTIKTYVSSMAGLSRHCHISPEVITTQQFKDYIAFRTQHLNFSVSTVNQLIGAWKLLQTDILGRKWEDFKVKRPRKEKKIPVVLSRTEALKLINVLPNIKHSALLSLAYATGMRRSEVLNVEPGHIDAERKVIKVVAGKGHKQRQIPIPDSLISMLRNYYKKYHPKTFLFEGFVPGKKYTETSFAKVVNKAAKMAGINKAVSPHVLRHSFATHMLEKGINLKKL</sequence>
<dbReference type="InterPro" id="IPR050090">
    <property type="entry name" value="Tyrosine_recombinase_XerCD"/>
</dbReference>